<keyword evidence="8" id="KW-0645">Protease</keyword>
<dbReference type="Proteomes" id="UP000009168">
    <property type="component" value="Unassembled WGS sequence"/>
</dbReference>
<keyword evidence="9" id="KW-1185">Reference proteome</keyword>
<proteinExistence type="inferred from homology"/>
<evidence type="ECO:0000256" key="3">
    <source>
        <dbReference type="ARBA" id="ARBA00022801"/>
    </source>
</evidence>
<dbReference type="Gene3D" id="3.40.710.10">
    <property type="entry name" value="DD-peptidase/beta-lactamase superfamily"/>
    <property type="match status" value="1"/>
</dbReference>
<evidence type="ECO:0000313" key="8">
    <source>
        <dbReference type="EMBL" id="EAR87675.1"/>
    </source>
</evidence>
<dbReference type="PRINTS" id="PR00725">
    <property type="entry name" value="DADACBPTASE1"/>
</dbReference>
<evidence type="ECO:0000256" key="5">
    <source>
        <dbReference type="ARBA" id="ARBA00022984"/>
    </source>
</evidence>
<dbReference type="GO" id="GO:0006508">
    <property type="term" value="P:proteolysis"/>
    <property type="evidence" value="ECO:0007669"/>
    <property type="project" value="InterPro"/>
</dbReference>
<keyword evidence="4" id="KW-0133">Cell shape</keyword>
<comment type="similarity">
    <text evidence="1">Belongs to the peptidase S11 family.</text>
</comment>
<dbReference type="MEROPS" id="S11.004"/>
<dbReference type="PANTHER" id="PTHR21581">
    <property type="entry name" value="D-ALANYL-D-ALANINE CARBOXYPEPTIDASE"/>
    <property type="match status" value="1"/>
</dbReference>
<dbReference type="OrthoDB" id="10254188at2759"/>
<dbReference type="InParanoid" id="I7M0I8"/>
<dbReference type="KEGG" id="tet:TTHERM_00538960"/>
<dbReference type="GO" id="GO:0008360">
    <property type="term" value="P:regulation of cell shape"/>
    <property type="evidence" value="ECO:0007669"/>
    <property type="project" value="UniProtKB-KW"/>
</dbReference>
<dbReference type="InterPro" id="IPR012338">
    <property type="entry name" value="Beta-lactam/transpept-like"/>
</dbReference>
<gene>
    <name evidence="8" type="ORF">TTHERM_00538960</name>
</gene>
<dbReference type="GO" id="GO:0009002">
    <property type="term" value="F:serine-type D-Ala-D-Ala carboxypeptidase activity"/>
    <property type="evidence" value="ECO:0007669"/>
    <property type="project" value="InterPro"/>
</dbReference>
<dbReference type="AlphaFoldDB" id="I7M0I8"/>
<keyword evidence="8" id="KW-0121">Carboxypeptidase</keyword>
<keyword evidence="2" id="KW-0732">Signal</keyword>
<sequence>MNQFTMYENPPSEITCKSWCIYSLKELQVICGANQNMQLQIASLTKMMTYIVVLRFCKKHQIDIDNLQFVVSRNASAILGTSSGLKVGDQISIRDLLFCLMLPSGNDAALCLAENIGSLLYKMQKGLVKSAYVIRNLNILNIQNESTAIQSCSVMSFVNEMNNMAQELGLNETKFSNPHGLHDKVNVSSAKDMAILTREIMKEDKFTLQLCQAKSYQFEVKNQIDNTCRQINLVNTNKLLEKPGYFGMKTGYTNSAGGCLASLFKQYDKIMAQTVEVIIVVLKSDSMENRFVDTQLLVEWYFRQLNHKIKERCKFYEQSFKQMASLPS</sequence>
<protein>
    <submittedName>
        <fullName evidence="8">D-alanyl-D-alanine carboxypeptidase family protein</fullName>
    </submittedName>
</protein>
<keyword evidence="3" id="KW-0378">Hydrolase</keyword>
<feature type="domain" description="Peptidase S11 D-alanyl-D-alanine carboxypeptidase A N-terminal" evidence="7">
    <location>
        <begin position="9"/>
        <end position="117"/>
    </location>
</feature>
<dbReference type="InterPro" id="IPR001967">
    <property type="entry name" value="Peptidase_S11_N"/>
</dbReference>
<feature type="domain" description="Peptidase S11 D-alanyl-D-alanine carboxypeptidase A N-terminal" evidence="7">
    <location>
        <begin position="152"/>
        <end position="282"/>
    </location>
</feature>
<evidence type="ECO:0000256" key="6">
    <source>
        <dbReference type="ARBA" id="ARBA00023316"/>
    </source>
</evidence>
<keyword evidence="5" id="KW-0573">Peptidoglycan synthesis</keyword>
<dbReference type="RefSeq" id="XP_001007920.1">
    <property type="nucleotide sequence ID" value="XM_001007920.2"/>
</dbReference>
<dbReference type="GeneID" id="7839140"/>
<dbReference type="Pfam" id="PF00768">
    <property type="entry name" value="Peptidase_S11"/>
    <property type="match status" value="2"/>
</dbReference>
<dbReference type="SUPFAM" id="SSF56601">
    <property type="entry name" value="beta-lactamase/transpeptidase-like"/>
    <property type="match status" value="1"/>
</dbReference>
<evidence type="ECO:0000256" key="1">
    <source>
        <dbReference type="ARBA" id="ARBA00007164"/>
    </source>
</evidence>
<name>I7M0I8_TETTS</name>
<evidence type="ECO:0000256" key="2">
    <source>
        <dbReference type="ARBA" id="ARBA00022729"/>
    </source>
</evidence>
<evidence type="ECO:0000313" key="9">
    <source>
        <dbReference type="Proteomes" id="UP000009168"/>
    </source>
</evidence>
<dbReference type="OMA" id="KEHQATI"/>
<dbReference type="PANTHER" id="PTHR21581:SF6">
    <property type="entry name" value="TRAFFICKING PROTEIN PARTICLE COMPLEX SUBUNIT 12"/>
    <property type="match status" value="1"/>
</dbReference>
<evidence type="ECO:0000256" key="4">
    <source>
        <dbReference type="ARBA" id="ARBA00022960"/>
    </source>
</evidence>
<evidence type="ECO:0000259" key="7">
    <source>
        <dbReference type="Pfam" id="PF00768"/>
    </source>
</evidence>
<dbReference type="EMBL" id="GG662849">
    <property type="protein sequence ID" value="EAR87675.1"/>
    <property type="molecule type" value="Genomic_DNA"/>
</dbReference>
<accession>I7M0I8</accession>
<organism evidence="8 9">
    <name type="scientific">Tetrahymena thermophila (strain SB210)</name>
    <dbReference type="NCBI Taxonomy" id="312017"/>
    <lineage>
        <taxon>Eukaryota</taxon>
        <taxon>Sar</taxon>
        <taxon>Alveolata</taxon>
        <taxon>Ciliophora</taxon>
        <taxon>Intramacronucleata</taxon>
        <taxon>Oligohymenophorea</taxon>
        <taxon>Hymenostomatida</taxon>
        <taxon>Tetrahymenina</taxon>
        <taxon>Tetrahymenidae</taxon>
        <taxon>Tetrahymena</taxon>
    </lineage>
</organism>
<keyword evidence="6" id="KW-0961">Cell wall biogenesis/degradation</keyword>
<dbReference type="GO" id="GO:0071555">
    <property type="term" value="P:cell wall organization"/>
    <property type="evidence" value="ECO:0007669"/>
    <property type="project" value="UniProtKB-KW"/>
</dbReference>
<dbReference type="InterPro" id="IPR018044">
    <property type="entry name" value="Peptidase_S11"/>
</dbReference>
<reference evidence="9" key="1">
    <citation type="journal article" date="2006" name="PLoS Biol.">
        <title>Macronuclear genome sequence of the ciliate Tetrahymena thermophila, a model eukaryote.</title>
        <authorList>
            <person name="Eisen J.A."/>
            <person name="Coyne R.S."/>
            <person name="Wu M."/>
            <person name="Wu D."/>
            <person name="Thiagarajan M."/>
            <person name="Wortman J.R."/>
            <person name="Badger J.H."/>
            <person name="Ren Q."/>
            <person name="Amedeo P."/>
            <person name="Jones K.M."/>
            <person name="Tallon L.J."/>
            <person name="Delcher A.L."/>
            <person name="Salzberg S.L."/>
            <person name="Silva J.C."/>
            <person name="Haas B.J."/>
            <person name="Majoros W.H."/>
            <person name="Farzad M."/>
            <person name="Carlton J.M."/>
            <person name="Smith R.K. Jr."/>
            <person name="Garg J."/>
            <person name="Pearlman R.E."/>
            <person name="Karrer K.M."/>
            <person name="Sun L."/>
            <person name="Manning G."/>
            <person name="Elde N.C."/>
            <person name="Turkewitz A.P."/>
            <person name="Asai D.J."/>
            <person name="Wilkes D.E."/>
            <person name="Wang Y."/>
            <person name="Cai H."/>
            <person name="Collins K."/>
            <person name="Stewart B.A."/>
            <person name="Lee S.R."/>
            <person name="Wilamowska K."/>
            <person name="Weinberg Z."/>
            <person name="Ruzzo W.L."/>
            <person name="Wloga D."/>
            <person name="Gaertig J."/>
            <person name="Frankel J."/>
            <person name="Tsao C.-C."/>
            <person name="Gorovsky M.A."/>
            <person name="Keeling P.J."/>
            <person name="Waller R.F."/>
            <person name="Patron N.J."/>
            <person name="Cherry J.M."/>
            <person name="Stover N.A."/>
            <person name="Krieger C.J."/>
            <person name="del Toro C."/>
            <person name="Ryder H.F."/>
            <person name="Williamson S.C."/>
            <person name="Barbeau R.A."/>
            <person name="Hamilton E.P."/>
            <person name="Orias E."/>
        </authorList>
    </citation>
    <scope>NUCLEOTIDE SEQUENCE [LARGE SCALE GENOMIC DNA]</scope>
    <source>
        <strain evidence="9">SB210</strain>
    </source>
</reference>
<dbReference type="HOGENOM" id="CLU_027070_7_0_1"/>